<evidence type="ECO:0000313" key="1">
    <source>
        <dbReference type="EMBL" id="TFU01296.1"/>
    </source>
</evidence>
<organism evidence="1 2">
    <name type="scientific">Glacieibacterium arshaanense</name>
    <dbReference type="NCBI Taxonomy" id="2511025"/>
    <lineage>
        <taxon>Bacteria</taxon>
        <taxon>Pseudomonadati</taxon>
        <taxon>Pseudomonadota</taxon>
        <taxon>Alphaproteobacteria</taxon>
        <taxon>Sphingomonadales</taxon>
        <taxon>Sphingosinicellaceae</taxon>
        <taxon>Glacieibacterium</taxon>
    </lineage>
</organism>
<dbReference type="AlphaFoldDB" id="A0A4Y9ELI3"/>
<accession>A0A4Y9ELI3</accession>
<keyword evidence="2" id="KW-1185">Reference proteome</keyword>
<evidence type="ECO:0000313" key="2">
    <source>
        <dbReference type="Proteomes" id="UP000297737"/>
    </source>
</evidence>
<dbReference type="Proteomes" id="UP000297737">
    <property type="component" value="Unassembled WGS sequence"/>
</dbReference>
<comment type="caution">
    <text evidence="1">The sequence shown here is derived from an EMBL/GenBank/DDBJ whole genome shotgun (WGS) entry which is preliminary data.</text>
</comment>
<dbReference type="InterPro" id="IPR008318">
    <property type="entry name" value="UCP030820"/>
</dbReference>
<dbReference type="OrthoDB" id="9800421at2"/>
<dbReference type="Pfam" id="PF06073">
    <property type="entry name" value="DUF934"/>
    <property type="match status" value="1"/>
</dbReference>
<dbReference type="RefSeq" id="WP_135246800.1">
    <property type="nucleotide sequence ID" value="NZ_SIHO01000003.1"/>
</dbReference>
<proteinExistence type="predicted"/>
<protein>
    <submittedName>
        <fullName evidence="1">DUF934 domain-containing protein</fullName>
    </submittedName>
</protein>
<gene>
    <name evidence="1" type="ORF">EUV02_13450</name>
</gene>
<dbReference type="EMBL" id="SIHO01000003">
    <property type="protein sequence ID" value="TFU01296.1"/>
    <property type="molecule type" value="Genomic_DNA"/>
</dbReference>
<reference evidence="1 2" key="1">
    <citation type="submission" date="2019-02" db="EMBL/GenBank/DDBJ databases">
        <title>Polymorphobacter sp. isolated from the lake at the Tibet of China.</title>
        <authorList>
            <person name="Li A."/>
        </authorList>
    </citation>
    <scope>NUCLEOTIDE SEQUENCE [LARGE SCALE GENOMIC DNA]</scope>
    <source>
        <strain evidence="1 2">DJ1R-1</strain>
    </source>
</reference>
<sequence length="162" mass="17488">MVDVQDSVKLAQNPHPRATPATAAVLRWRDDVAFDGPVVAFADFGGDSNAAAVRVDPADDARALVPHLARLRLIEVSFPKYRDGRGYSAARILREAGYTGELRAAGDVLVDQINFMRRVGFDSFAPAKPLNPDDVAAALARFPHVYQKAADAAAPVWALRHG</sequence>
<name>A0A4Y9ELI3_9SPHN</name>